<dbReference type="EMBL" id="CP025791">
    <property type="protein sequence ID" value="AUP77818.1"/>
    <property type="molecule type" value="Genomic_DNA"/>
</dbReference>
<keyword evidence="4" id="KW-1185">Reference proteome</keyword>
<protein>
    <recommendedName>
        <fullName evidence="2">DUF4440 domain-containing protein</fullName>
    </recommendedName>
</protein>
<dbReference type="RefSeq" id="WP_102754477.1">
    <property type="nucleotide sequence ID" value="NZ_CP025791.1"/>
</dbReference>
<dbReference type="KEGG" id="fek:C1H87_03435"/>
<dbReference type="InterPro" id="IPR032710">
    <property type="entry name" value="NTF2-like_dom_sf"/>
</dbReference>
<keyword evidence="1" id="KW-0732">Signal</keyword>
<reference evidence="3 4" key="1">
    <citation type="submission" date="2018-01" db="EMBL/GenBank/DDBJ databases">
        <title>Complete genome sequence of Flavivirga eckloniae ECD14 isolated from seaweed Ecklonia cava.</title>
        <authorList>
            <person name="Lee J.H."/>
            <person name="Baik K.S."/>
            <person name="Seong C.N."/>
        </authorList>
    </citation>
    <scope>NUCLEOTIDE SEQUENCE [LARGE SCALE GENOMIC DNA]</scope>
    <source>
        <strain evidence="3 4">ECD14</strain>
    </source>
</reference>
<organism evidence="3 4">
    <name type="scientific">Flavivirga eckloniae</name>
    <dbReference type="NCBI Taxonomy" id="1803846"/>
    <lineage>
        <taxon>Bacteria</taxon>
        <taxon>Pseudomonadati</taxon>
        <taxon>Bacteroidota</taxon>
        <taxon>Flavobacteriia</taxon>
        <taxon>Flavobacteriales</taxon>
        <taxon>Flavobacteriaceae</taxon>
        <taxon>Flavivirga</taxon>
    </lineage>
</organism>
<evidence type="ECO:0000256" key="1">
    <source>
        <dbReference type="SAM" id="SignalP"/>
    </source>
</evidence>
<dbReference type="Pfam" id="PF14534">
    <property type="entry name" value="DUF4440"/>
    <property type="match status" value="1"/>
</dbReference>
<accession>A0A2K9PLU8</accession>
<feature type="domain" description="DUF4440" evidence="2">
    <location>
        <begin position="34"/>
        <end position="143"/>
    </location>
</feature>
<proteinExistence type="predicted"/>
<evidence type="ECO:0000259" key="2">
    <source>
        <dbReference type="Pfam" id="PF14534"/>
    </source>
</evidence>
<dbReference type="InterPro" id="IPR027843">
    <property type="entry name" value="DUF4440"/>
</dbReference>
<evidence type="ECO:0000313" key="3">
    <source>
        <dbReference type="EMBL" id="AUP77818.1"/>
    </source>
</evidence>
<dbReference type="OrthoDB" id="951068at2"/>
<dbReference type="AlphaFoldDB" id="A0A2K9PLU8"/>
<feature type="chain" id="PRO_5014636293" description="DUF4440 domain-containing protein" evidence="1">
    <location>
        <begin position="22"/>
        <end position="172"/>
    </location>
</feature>
<feature type="signal peptide" evidence="1">
    <location>
        <begin position="1"/>
        <end position="21"/>
    </location>
</feature>
<dbReference type="SUPFAM" id="SSF54427">
    <property type="entry name" value="NTF2-like"/>
    <property type="match status" value="1"/>
</dbReference>
<dbReference type="Proteomes" id="UP000235826">
    <property type="component" value="Chromosome"/>
</dbReference>
<name>A0A2K9PLU8_9FLAO</name>
<evidence type="ECO:0000313" key="4">
    <source>
        <dbReference type="Proteomes" id="UP000235826"/>
    </source>
</evidence>
<sequence length="172" mass="20240">MKRLSTCIVCLLIILCNKVTAQNINELREINTQIWSNFTKSFETLDYQLFESLHSDDLIRVNGGDYKSIKRKDAYLGTYKSRWTDSSIKQTISFRFLERISKDGMSSERGIYKFTINPDTESQKSYYGKFHVILKKKDNRWKILIDYDSTENKSINEASYNEAFPLDEFSSY</sequence>
<dbReference type="Gene3D" id="3.10.450.50">
    <property type="match status" value="1"/>
</dbReference>
<gene>
    <name evidence="3" type="ORF">C1H87_03435</name>
</gene>